<comment type="caution">
    <text evidence="1">The sequence shown here is derived from an EMBL/GenBank/DDBJ whole genome shotgun (WGS) entry which is preliminary data.</text>
</comment>
<organism evidence="1 2">
    <name type="scientific">Orlajensenia flava</name>
    <dbReference type="NCBI Taxonomy" id="2565934"/>
    <lineage>
        <taxon>Bacteria</taxon>
        <taxon>Bacillati</taxon>
        <taxon>Actinomycetota</taxon>
        <taxon>Actinomycetes</taxon>
        <taxon>Micrococcales</taxon>
        <taxon>Microbacteriaceae</taxon>
        <taxon>Orlajensenia</taxon>
    </lineage>
</organism>
<protein>
    <submittedName>
        <fullName evidence="1">Uncharacterized protein</fullName>
    </submittedName>
</protein>
<gene>
    <name evidence="1" type="ORF">E6C70_15250</name>
</gene>
<dbReference type="EMBL" id="SSSN01000014">
    <property type="protein sequence ID" value="THG30393.1"/>
    <property type="molecule type" value="Genomic_DNA"/>
</dbReference>
<dbReference type="RefSeq" id="WP_136425360.1">
    <property type="nucleotide sequence ID" value="NZ_SSSN01000014.1"/>
</dbReference>
<sequence>MSVEERATRHPAHARVVFGGFTDGDDPMLLAWARFRDRVIGAAGLHEPALGVRVVRSGEHEHAEPRGVWRLLASNNRELGRSAHPFDSFDSARLQVIRLRVDAGMLETVAVHGPVAGTHGWVVLSAGAPVMTCGRWFGSDATATDAARVAVETLCCAEVSDDAHLMTARGQRSRRSAEDSGRW</sequence>
<keyword evidence="2" id="KW-1185">Reference proteome</keyword>
<evidence type="ECO:0000313" key="1">
    <source>
        <dbReference type="EMBL" id="THG30393.1"/>
    </source>
</evidence>
<dbReference type="OrthoDB" id="5113130at2"/>
<evidence type="ECO:0000313" key="2">
    <source>
        <dbReference type="Proteomes" id="UP000307380"/>
    </source>
</evidence>
<name>A0A4S4FJ25_9MICO</name>
<reference evidence="1 2" key="1">
    <citation type="submission" date="2019-04" db="EMBL/GenBank/DDBJ databases">
        <authorList>
            <person name="Jiang L."/>
        </authorList>
    </citation>
    <scope>NUCLEOTIDE SEQUENCE [LARGE SCALE GENOMIC DNA]</scope>
    <source>
        <strain evidence="1 2">YIM 131861</strain>
    </source>
</reference>
<dbReference type="AlphaFoldDB" id="A0A4S4FJ25"/>
<accession>A0A4S4FJ25</accession>
<dbReference type="Proteomes" id="UP000307380">
    <property type="component" value="Unassembled WGS sequence"/>
</dbReference>
<proteinExistence type="predicted"/>